<sequence>MIVTNGRRLRLGEALRASVVGLVRAWRWAWGAMAVCALVWALRPVMVGVLGWVWGAGALVAGLVLIGALARTAISDDREAARRLGLGAAGLQLGLPELRLLGAALLCAVFMAMILSVVALVLLAVFGMAELNAEAIRLRDWAEVGPIWKLALLAVVTLLALYGALVMLVRLSLFAPATLGRGHMVSLNSMGIAQGRFWPLLGGLVVVVGLPILGLLILTATGFLTGMAGWIVWAVMISVFQAPLALAFLGAAYRRLEYWTPQGATHD</sequence>
<accession>A0A7W6EZ96</accession>
<evidence type="ECO:0000313" key="3">
    <source>
        <dbReference type="Proteomes" id="UP000532936"/>
    </source>
</evidence>
<evidence type="ECO:0000313" key="2">
    <source>
        <dbReference type="EMBL" id="MBB3871614.1"/>
    </source>
</evidence>
<feature type="transmembrane region" description="Helical" evidence="1">
    <location>
        <begin position="49"/>
        <end position="74"/>
    </location>
</feature>
<feature type="transmembrane region" description="Helical" evidence="1">
    <location>
        <begin position="230"/>
        <end position="253"/>
    </location>
</feature>
<feature type="transmembrane region" description="Helical" evidence="1">
    <location>
        <begin position="25"/>
        <end position="43"/>
    </location>
</feature>
<organism evidence="2 3">
    <name type="scientific">Brevundimonas mediterranea</name>
    <dbReference type="NCBI Taxonomy" id="74329"/>
    <lineage>
        <taxon>Bacteria</taxon>
        <taxon>Pseudomonadati</taxon>
        <taxon>Pseudomonadota</taxon>
        <taxon>Alphaproteobacteria</taxon>
        <taxon>Caulobacterales</taxon>
        <taxon>Caulobacteraceae</taxon>
        <taxon>Brevundimonas</taxon>
    </lineage>
</organism>
<feature type="transmembrane region" description="Helical" evidence="1">
    <location>
        <begin position="197"/>
        <end position="224"/>
    </location>
</feature>
<dbReference type="Proteomes" id="UP000532936">
    <property type="component" value="Unassembled WGS sequence"/>
</dbReference>
<evidence type="ECO:0000256" key="1">
    <source>
        <dbReference type="SAM" id="Phobius"/>
    </source>
</evidence>
<dbReference type="AlphaFoldDB" id="A0A7W6EZ96"/>
<reference evidence="2 3" key="1">
    <citation type="submission" date="2020-08" db="EMBL/GenBank/DDBJ databases">
        <title>Genomic Encyclopedia of Type Strains, Phase IV (KMG-IV): sequencing the most valuable type-strain genomes for metagenomic binning, comparative biology and taxonomic classification.</title>
        <authorList>
            <person name="Goeker M."/>
        </authorList>
    </citation>
    <scope>NUCLEOTIDE SEQUENCE [LARGE SCALE GENOMIC DNA]</scope>
    <source>
        <strain evidence="2 3">DSM 14878</strain>
    </source>
</reference>
<dbReference type="EMBL" id="JACIDA010000001">
    <property type="protein sequence ID" value="MBB3871614.1"/>
    <property type="molecule type" value="Genomic_DNA"/>
</dbReference>
<comment type="caution">
    <text evidence="2">The sequence shown here is derived from an EMBL/GenBank/DDBJ whole genome shotgun (WGS) entry which is preliminary data.</text>
</comment>
<proteinExistence type="predicted"/>
<keyword evidence="1" id="KW-1133">Transmembrane helix</keyword>
<gene>
    <name evidence="2" type="ORF">GGR11_001128</name>
</gene>
<protein>
    <submittedName>
        <fullName evidence="2">Uncharacterized protein</fullName>
    </submittedName>
</protein>
<name>A0A7W6EZ96_9CAUL</name>
<dbReference type="RefSeq" id="WP_183195774.1">
    <property type="nucleotide sequence ID" value="NZ_JACIDA010000001.1"/>
</dbReference>
<keyword evidence="1" id="KW-0472">Membrane</keyword>
<feature type="transmembrane region" description="Helical" evidence="1">
    <location>
        <begin position="147"/>
        <end position="176"/>
    </location>
</feature>
<feature type="transmembrane region" description="Helical" evidence="1">
    <location>
        <begin position="100"/>
        <end position="127"/>
    </location>
</feature>
<keyword evidence="1" id="KW-0812">Transmembrane</keyword>